<dbReference type="SMART" id="SM00906">
    <property type="entry name" value="Fungal_trans"/>
    <property type="match status" value="1"/>
</dbReference>
<dbReference type="SMART" id="SM00066">
    <property type="entry name" value="GAL4"/>
    <property type="match status" value="1"/>
</dbReference>
<dbReference type="PROSITE" id="PS50048">
    <property type="entry name" value="ZN2_CY6_FUNGAL_2"/>
    <property type="match status" value="1"/>
</dbReference>
<feature type="compositionally biased region" description="Basic and acidic residues" evidence="3">
    <location>
        <begin position="98"/>
        <end position="107"/>
    </location>
</feature>
<dbReference type="GO" id="GO:0006351">
    <property type="term" value="P:DNA-templated transcription"/>
    <property type="evidence" value="ECO:0007669"/>
    <property type="project" value="InterPro"/>
</dbReference>
<dbReference type="CDD" id="cd12148">
    <property type="entry name" value="fungal_TF_MHR"/>
    <property type="match status" value="1"/>
</dbReference>
<dbReference type="GO" id="GO:0003677">
    <property type="term" value="F:DNA binding"/>
    <property type="evidence" value="ECO:0007669"/>
    <property type="project" value="InterPro"/>
</dbReference>
<dbReference type="Proteomes" id="UP000799779">
    <property type="component" value="Unassembled WGS sequence"/>
</dbReference>
<dbReference type="PROSITE" id="PS00463">
    <property type="entry name" value="ZN2_CY6_FUNGAL_1"/>
    <property type="match status" value="1"/>
</dbReference>
<reference evidence="5" key="1">
    <citation type="journal article" date="2020" name="Stud. Mycol.">
        <title>101 Dothideomycetes genomes: a test case for predicting lifestyles and emergence of pathogens.</title>
        <authorList>
            <person name="Haridas S."/>
            <person name="Albert R."/>
            <person name="Binder M."/>
            <person name="Bloem J."/>
            <person name="Labutti K."/>
            <person name="Salamov A."/>
            <person name="Andreopoulos B."/>
            <person name="Baker S."/>
            <person name="Barry K."/>
            <person name="Bills G."/>
            <person name="Bluhm B."/>
            <person name="Cannon C."/>
            <person name="Castanera R."/>
            <person name="Culley D."/>
            <person name="Daum C."/>
            <person name="Ezra D."/>
            <person name="Gonzalez J."/>
            <person name="Henrissat B."/>
            <person name="Kuo A."/>
            <person name="Liang C."/>
            <person name="Lipzen A."/>
            <person name="Lutzoni F."/>
            <person name="Magnuson J."/>
            <person name="Mondo S."/>
            <person name="Nolan M."/>
            <person name="Ohm R."/>
            <person name="Pangilinan J."/>
            <person name="Park H.-J."/>
            <person name="Ramirez L."/>
            <person name="Alfaro M."/>
            <person name="Sun H."/>
            <person name="Tritt A."/>
            <person name="Yoshinaga Y."/>
            <person name="Zwiers L.-H."/>
            <person name="Turgeon B."/>
            <person name="Goodwin S."/>
            <person name="Spatafora J."/>
            <person name="Crous P."/>
            <person name="Grigoriev I."/>
        </authorList>
    </citation>
    <scope>NUCLEOTIDE SEQUENCE</scope>
    <source>
        <strain evidence="5">CBS 123094</strain>
    </source>
</reference>
<proteinExistence type="predicted"/>
<dbReference type="GO" id="GO:0008270">
    <property type="term" value="F:zinc ion binding"/>
    <property type="evidence" value="ECO:0007669"/>
    <property type="project" value="InterPro"/>
</dbReference>
<dbReference type="InterPro" id="IPR036864">
    <property type="entry name" value="Zn2-C6_fun-type_DNA-bd_sf"/>
</dbReference>
<protein>
    <recommendedName>
        <fullName evidence="4">Zn(2)-C6 fungal-type domain-containing protein</fullName>
    </recommendedName>
</protein>
<organism evidence="5 6">
    <name type="scientific">Amniculicola lignicola CBS 123094</name>
    <dbReference type="NCBI Taxonomy" id="1392246"/>
    <lineage>
        <taxon>Eukaryota</taxon>
        <taxon>Fungi</taxon>
        <taxon>Dikarya</taxon>
        <taxon>Ascomycota</taxon>
        <taxon>Pezizomycotina</taxon>
        <taxon>Dothideomycetes</taxon>
        <taxon>Pleosporomycetidae</taxon>
        <taxon>Pleosporales</taxon>
        <taxon>Amniculicolaceae</taxon>
        <taxon>Amniculicola</taxon>
    </lineage>
</organism>
<name>A0A6A5VX37_9PLEO</name>
<dbReference type="AlphaFoldDB" id="A0A6A5VX37"/>
<dbReference type="InterPro" id="IPR001138">
    <property type="entry name" value="Zn2Cys6_DnaBD"/>
</dbReference>
<feature type="domain" description="Zn(2)-C6 fungal-type" evidence="4">
    <location>
        <begin position="32"/>
        <end position="61"/>
    </location>
</feature>
<evidence type="ECO:0000313" key="6">
    <source>
        <dbReference type="Proteomes" id="UP000799779"/>
    </source>
</evidence>
<sequence>MNDSLSATGRIDDDAPGSPKRKKVRAKYAPKACVSCRRSKLKCSGENPCQRCSDCGRRCFYSEDQTAAEALQNLSRPTPAQAPMPSNGHGGPRRSLMPRHDVVDRRASDAGIMGTTMEARMARIENMMEALVQDRGFGFPPRSSGSLERSIERDDFMADSFQADGVFQTPLEVLNTGTPLMRTQQLLPPDSSFLEPRLRQSISETSPPDSLDSASSIRVGSKHFAFPPPADYQKYIGFFFDDFHPFHPCVNEAEFRTRSEKMLVSRVIHTNEVSFLALNYIIFACSDIGVDTTPAGLTSKPPGWQWFQIADELVGKRTLSGRGDLSLIQFLIYEALYLTRADKPNAAYNVIGLACRLCFQFGLHQQTLWRNCPPFAVHLRQRIFWTLYYTDRLISLSCRRPYGIRDHDIDVDEPSWISDAELNSDQPLPEPNINQSANVYLSCMVSWAKLAGDVWDQVFAAVASENGIDSEKVANVDARITHWRAVSLPIIPLLPVDRHPETRQRRQHVLVHTRLDYLRILLYRSTMVSLNYDGNTGHLCGDLAMDTISRLKPFDLDAKSGNTFRFHMAVSLGSAILILSTLLIRDLSPIGLDGMHAVYADAFREGIAMLQDLAIYLQVARRIMDDLKDVANAVTTILNEGPGAASHLLGPDLGQLFPYGEVEVGLLGGGGFGGESGMQSWNGEGVVDLGGWDEEGREGGGVLWI</sequence>
<dbReference type="OrthoDB" id="3266505at2759"/>
<accession>A0A6A5VX37</accession>
<dbReference type="Pfam" id="PF04082">
    <property type="entry name" value="Fungal_trans"/>
    <property type="match status" value="1"/>
</dbReference>
<keyword evidence="1" id="KW-0479">Metal-binding</keyword>
<feature type="region of interest" description="Disordered" evidence="3">
    <location>
        <begin position="75"/>
        <end position="107"/>
    </location>
</feature>
<dbReference type="EMBL" id="ML977704">
    <property type="protein sequence ID" value="KAF1993437.1"/>
    <property type="molecule type" value="Genomic_DNA"/>
</dbReference>
<dbReference type="GO" id="GO:0000981">
    <property type="term" value="F:DNA-binding transcription factor activity, RNA polymerase II-specific"/>
    <property type="evidence" value="ECO:0007669"/>
    <property type="project" value="InterPro"/>
</dbReference>
<evidence type="ECO:0000256" key="3">
    <source>
        <dbReference type="SAM" id="MobiDB-lite"/>
    </source>
</evidence>
<evidence type="ECO:0000313" key="5">
    <source>
        <dbReference type="EMBL" id="KAF1993437.1"/>
    </source>
</evidence>
<keyword evidence="6" id="KW-1185">Reference proteome</keyword>
<evidence type="ECO:0000259" key="4">
    <source>
        <dbReference type="PROSITE" id="PS50048"/>
    </source>
</evidence>
<feature type="region of interest" description="Disordered" evidence="3">
    <location>
        <begin position="1"/>
        <end position="24"/>
    </location>
</feature>
<gene>
    <name evidence="5" type="ORF">P154DRAFT_450197</name>
</gene>
<dbReference type="PANTHER" id="PTHR46910">
    <property type="entry name" value="TRANSCRIPTION FACTOR PDR1"/>
    <property type="match status" value="1"/>
</dbReference>
<dbReference type="Gene3D" id="4.10.240.10">
    <property type="entry name" value="Zn(2)-C6 fungal-type DNA-binding domain"/>
    <property type="match status" value="1"/>
</dbReference>
<dbReference type="InterPro" id="IPR050987">
    <property type="entry name" value="AtrR-like"/>
</dbReference>
<dbReference type="Pfam" id="PF00172">
    <property type="entry name" value="Zn_clus"/>
    <property type="match status" value="1"/>
</dbReference>
<evidence type="ECO:0000256" key="2">
    <source>
        <dbReference type="ARBA" id="ARBA00023242"/>
    </source>
</evidence>
<dbReference type="CDD" id="cd00067">
    <property type="entry name" value="GAL4"/>
    <property type="match status" value="1"/>
</dbReference>
<dbReference type="InterPro" id="IPR007219">
    <property type="entry name" value="XnlR_reg_dom"/>
</dbReference>
<dbReference type="SUPFAM" id="SSF57701">
    <property type="entry name" value="Zn2/Cys6 DNA-binding domain"/>
    <property type="match status" value="1"/>
</dbReference>
<evidence type="ECO:0000256" key="1">
    <source>
        <dbReference type="ARBA" id="ARBA00022723"/>
    </source>
</evidence>
<keyword evidence="2" id="KW-0539">Nucleus</keyword>
<dbReference type="PANTHER" id="PTHR46910:SF13">
    <property type="entry name" value="SPECIFIC TRANSCRIPTION FACTOR, PUTATIVE (AFU_ORTHOLOGUE AFUA_4G06190)-RELATED"/>
    <property type="match status" value="1"/>
</dbReference>